<dbReference type="RefSeq" id="WP_085216622.1">
    <property type="nucleotide sequence ID" value="NZ_FXAM01000003.1"/>
</dbReference>
<reference evidence="11 12" key="1">
    <citation type="submission" date="2016-12" db="EMBL/GenBank/DDBJ databases">
        <authorList>
            <person name="Song W.-J."/>
            <person name="Kurnit D.M."/>
        </authorList>
    </citation>
    <scope>NUCLEOTIDE SEQUENCE [LARGE SCALE GENOMIC DNA]</scope>
    <source>
        <strain evidence="11 12">175</strain>
    </source>
</reference>
<dbReference type="EMBL" id="FXAM01000003">
    <property type="protein sequence ID" value="SMF97599.1"/>
    <property type="molecule type" value="Genomic_DNA"/>
</dbReference>
<evidence type="ECO:0000256" key="7">
    <source>
        <dbReference type="PIRNR" id="PIRNR005894"/>
    </source>
</evidence>
<feature type="binding site" evidence="8">
    <location>
        <position position="59"/>
    </location>
    <ligand>
        <name>glutathione</name>
        <dbReference type="ChEBI" id="CHEBI:57925"/>
    </ligand>
</feature>
<dbReference type="InterPro" id="IPR036249">
    <property type="entry name" value="Thioredoxin-like_sf"/>
</dbReference>
<evidence type="ECO:0000259" key="10">
    <source>
        <dbReference type="Pfam" id="PF00462"/>
    </source>
</evidence>
<dbReference type="InterPro" id="IPR004480">
    <property type="entry name" value="Monothiol_GRX-rel"/>
</dbReference>
<protein>
    <recommendedName>
        <fullName evidence="7">Glutaredoxin</fullName>
    </recommendedName>
</protein>
<dbReference type="OrthoDB" id="9804115at2"/>
<keyword evidence="6" id="KW-0676">Redox-active center</keyword>
<evidence type="ECO:0000313" key="12">
    <source>
        <dbReference type="Proteomes" id="UP000192923"/>
    </source>
</evidence>
<dbReference type="NCBIfam" id="TIGR00365">
    <property type="entry name" value="Grx4 family monothiol glutaredoxin"/>
    <property type="match status" value="1"/>
</dbReference>
<dbReference type="SUPFAM" id="SSF52833">
    <property type="entry name" value="Thioredoxin-like"/>
    <property type="match status" value="1"/>
</dbReference>
<dbReference type="AlphaFoldDB" id="A0A1Y6D3S9"/>
<keyword evidence="12" id="KW-1185">Reference proteome</keyword>
<keyword evidence="5 9" id="KW-0411">Iron-sulfur</keyword>
<feature type="binding site" evidence="8">
    <location>
        <position position="71"/>
    </location>
    <ligand>
        <name>glutathione</name>
        <dbReference type="ChEBI" id="CHEBI:57925"/>
    </ligand>
</feature>
<accession>A0A1Y6D3S9</accession>
<evidence type="ECO:0000256" key="5">
    <source>
        <dbReference type="ARBA" id="ARBA00023014"/>
    </source>
</evidence>
<dbReference type="GO" id="GO:0051537">
    <property type="term" value="F:2 iron, 2 sulfur cluster binding"/>
    <property type="evidence" value="ECO:0007669"/>
    <property type="project" value="UniProtKB-KW"/>
</dbReference>
<dbReference type="Proteomes" id="UP000192923">
    <property type="component" value="Unassembled WGS sequence"/>
</dbReference>
<dbReference type="PANTHER" id="PTHR10293">
    <property type="entry name" value="GLUTAREDOXIN FAMILY MEMBER"/>
    <property type="match status" value="1"/>
</dbReference>
<dbReference type="GO" id="GO:0046872">
    <property type="term" value="F:metal ion binding"/>
    <property type="evidence" value="ECO:0007669"/>
    <property type="project" value="UniProtKB-KW"/>
</dbReference>
<dbReference type="InterPro" id="IPR002109">
    <property type="entry name" value="Glutaredoxin"/>
</dbReference>
<keyword evidence="4 9" id="KW-0408">Iron</keyword>
<comment type="similarity">
    <text evidence="1 7">Belongs to the glutaredoxin family. Monothiol subfamily.</text>
</comment>
<sequence length="115" mass="12224">MSDIEDIIRKQIAEHPVILYMKGVPEMPQCGFSAKAVAALQTTGIPFAYVNILQAPSIREKLPSISEWPTFPQLFVGGELVGGSDIVADVAQKGELKPMMEKAVAAKQAAEAAAG</sequence>
<evidence type="ECO:0000256" key="2">
    <source>
        <dbReference type="ARBA" id="ARBA00022714"/>
    </source>
</evidence>
<evidence type="ECO:0000256" key="4">
    <source>
        <dbReference type="ARBA" id="ARBA00023004"/>
    </source>
</evidence>
<feature type="binding site" evidence="8">
    <location>
        <begin position="84"/>
        <end position="85"/>
    </location>
    <ligand>
        <name>glutathione</name>
        <dbReference type="ChEBI" id="CHEBI:57925"/>
    </ligand>
</feature>
<evidence type="ECO:0000256" key="3">
    <source>
        <dbReference type="ARBA" id="ARBA00022723"/>
    </source>
</evidence>
<dbReference type="PIRSF" id="PIRSF005894">
    <property type="entry name" value="Monothiol_GRX"/>
    <property type="match status" value="1"/>
</dbReference>
<evidence type="ECO:0000256" key="1">
    <source>
        <dbReference type="ARBA" id="ARBA00009630"/>
    </source>
</evidence>
<keyword evidence="3 9" id="KW-0479">Metal-binding</keyword>
<dbReference type="CDD" id="cd03028">
    <property type="entry name" value="GRX_PICOT_like"/>
    <property type="match status" value="1"/>
</dbReference>
<dbReference type="InterPro" id="IPR014434">
    <property type="entry name" value="Monothiol_GRX"/>
</dbReference>
<feature type="domain" description="Glutaredoxin" evidence="10">
    <location>
        <begin position="17"/>
        <end position="81"/>
    </location>
</feature>
<feature type="binding site" evidence="8">
    <location>
        <position position="22"/>
    </location>
    <ligand>
        <name>glutathione</name>
        <dbReference type="ChEBI" id="CHEBI:57925"/>
    </ligand>
</feature>
<name>A0A1Y6D3S9_9GAMM</name>
<dbReference type="GO" id="GO:0015036">
    <property type="term" value="F:disulfide oxidoreductase activity"/>
    <property type="evidence" value="ECO:0007669"/>
    <property type="project" value="InterPro"/>
</dbReference>
<evidence type="ECO:0000256" key="8">
    <source>
        <dbReference type="PIRSR" id="PIRSR005894-1"/>
    </source>
</evidence>
<keyword evidence="2 9" id="KW-0001">2Fe-2S</keyword>
<gene>
    <name evidence="11" type="ORF">SAMN02949497_0169</name>
</gene>
<dbReference type="InterPro" id="IPR033658">
    <property type="entry name" value="GRX_PICOT-like"/>
</dbReference>
<proteinExistence type="inferred from homology"/>
<organism evidence="11 12">
    <name type="scientific">Methylomagnum ishizawai</name>
    <dbReference type="NCBI Taxonomy" id="1760988"/>
    <lineage>
        <taxon>Bacteria</taxon>
        <taxon>Pseudomonadati</taxon>
        <taxon>Pseudomonadota</taxon>
        <taxon>Gammaproteobacteria</taxon>
        <taxon>Methylococcales</taxon>
        <taxon>Methylococcaceae</taxon>
        <taxon>Methylomagnum</taxon>
    </lineage>
</organism>
<evidence type="ECO:0000256" key="9">
    <source>
        <dbReference type="PIRSR" id="PIRSR005894-2"/>
    </source>
</evidence>
<dbReference type="Gene3D" id="3.40.30.10">
    <property type="entry name" value="Glutaredoxin"/>
    <property type="match status" value="1"/>
</dbReference>
<evidence type="ECO:0000256" key="6">
    <source>
        <dbReference type="ARBA" id="ARBA00023284"/>
    </source>
</evidence>
<dbReference type="PROSITE" id="PS51354">
    <property type="entry name" value="GLUTAREDOXIN_2"/>
    <property type="match status" value="1"/>
</dbReference>
<evidence type="ECO:0000313" key="11">
    <source>
        <dbReference type="EMBL" id="SMF97599.1"/>
    </source>
</evidence>
<dbReference type="STRING" id="1760988.SAMN02949497_0169"/>
<feature type="binding site" evidence="9">
    <location>
        <position position="30"/>
    </location>
    <ligand>
        <name>[2Fe-2S] cluster</name>
        <dbReference type="ChEBI" id="CHEBI:190135"/>
        <note>ligand shared between dimeric partners</note>
    </ligand>
</feature>
<dbReference type="Pfam" id="PF00462">
    <property type="entry name" value="Glutaredoxin"/>
    <property type="match status" value="1"/>
</dbReference>
<dbReference type="PANTHER" id="PTHR10293:SF72">
    <property type="entry name" value="MONOTHIOL GLUTAREDOXIN-S14, CHLOROPLASTIC"/>
    <property type="match status" value="1"/>
</dbReference>